<dbReference type="AlphaFoldDB" id="A0A841JT24"/>
<reference evidence="1 2" key="1">
    <citation type="submission" date="2020-08" db="EMBL/GenBank/DDBJ databases">
        <title>Genomic Encyclopedia of Type Strains, Phase IV (KMG-IV): sequencing the most valuable type-strain genomes for metagenomic binning, comparative biology and taxonomic classification.</title>
        <authorList>
            <person name="Goeker M."/>
        </authorList>
    </citation>
    <scope>NUCLEOTIDE SEQUENCE [LARGE SCALE GENOMIC DNA]</scope>
    <source>
        <strain evidence="1 2">DSM 103733</strain>
    </source>
</reference>
<keyword evidence="2" id="KW-1185">Reference proteome</keyword>
<sequence length="185" mass="20909">MPAMLFPILVLLLLGVLVGVALRARKIHARREEASWDQLLSRLTPLGKVGIHEVASAFLTPTSQELDPRQDSGRLESRDIWDFVGGIEGLKRMRQNADVLIELAYYVRRWNPEAAAVAEQLRLDAKEIKTALTKLAREERRGKLATWFPIHATRATAAYYLMTQRVFALYEISNAGLLVQLKSVM</sequence>
<dbReference type="OrthoDB" id="119424at2"/>
<organism evidence="1 2">
    <name type="scientific">Silvibacterium bohemicum</name>
    <dbReference type="NCBI Taxonomy" id="1577686"/>
    <lineage>
        <taxon>Bacteria</taxon>
        <taxon>Pseudomonadati</taxon>
        <taxon>Acidobacteriota</taxon>
        <taxon>Terriglobia</taxon>
        <taxon>Terriglobales</taxon>
        <taxon>Acidobacteriaceae</taxon>
        <taxon>Silvibacterium</taxon>
    </lineage>
</organism>
<comment type="caution">
    <text evidence="1">The sequence shown here is derived from an EMBL/GenBank/DDBJ whole genome shotgun (WGS) entry which is preliminary data.</text>
</comment>
<evidence type="ECO:0000313" key="2">
    <source>
        <dbReference type="Proteomes" id="UP000538666"/>
    </source>
</evidence>
<dbReference type="RefSeq" id="WP_050058749.1">
    <property type="nucleotide sequence ID" value="NZ_JACHEK010000003.1"/>
</dbReference>
<name>A0A841JT24_9BACT</name>
<proteinExistence type="predicted"/>
<gene>
    <name evidence="1" type="ORF">HNQ77_001596</name>
</gene>
<evidence type="ECO:0000313" key="1">
    <source>
        <dbReference type="EMBL" id="MBB6143647.1"/>
    </source>
</evidence>
<dbReference type="Proteomes" id="UP000538666">
    <property type="component" value="Unassembled WGS sequence"/>
</dbReference>
<protein>
    <submittedName>
        <fullName evidence="1">Uncharacterized protein YchJ</fullName>
    </submittedName>
</protein>
<accession>A0A841JT24</accession>
<dbReference type="EMBL" id="JACHEK010000003">
    <property type="protein sequence ID" value="MBB6143647.1"/>
    <property type="molecule type" value="Genomic_DNA"/>
</dbReference>